<accession>A0AAN9UGF4</accession>
<dbReference type="AlphaFoldDB" id="A0AAN9UGF4"/>
<evidence type="ECO:0000256" key="2">
    <source>
        <dbReference type="SAM" id="MobiDB-lite"/>
    </source>
</evidence>
<evidence type="ECO:0000256" key="1">
    <source>
        <dbReference type="SAM" id="Coils"/>
    </source>
</evidence>
<evidence type="ECO:0000313" key="4">
    <source>
        <dbReference type="Proteomes" id="UP001320245"/>
    </source>
</evidence>
<evidence type="ECO:0000313" key="3">
    <source>
        <dbReference type="EMBL" id="KAK7747277.1"/>
    </source>
</evidence>
<keyword evidence="1" id="KW-0175">Coiled coil</keyword>
<dbReference type="EMBL" id="JAJSPL020000004">
    <property type="protein sequence ID" value="KAK7747277.1"/>
    <property type="molecule type" value="Genomic_DNA"/>
</dbReference>
<organism evidence="3 4">
    <name type="scientific">Cytospora paraplurivora</name>
    <dbReference type="NCBI Taxonomy" id="2898453"/>
    <lineage>
        <taxon>Eukaryota</taxon>
        <taxon>Fungi</taxon>
        <taxon>Dikarya</taxon>
        <taxon>Ascomycota</taxon>
        <taxon>Pezizomycotina</taxon>
        <taxon>Sordariomycetes</taxon>
        <taxon>Sordariomycetidae</taxon>
        <taxon>Diaporthales</taxon>
        <taxon>Cytosporaceae</taxon>
        <taxon>Cytospora</taxon>
    </lineage>
</organism>
<reference evidence="3 4" key="1">
    <citation type="journal article" date="2023" name="PLoS ONE">
        <title>Cytospora paraplurivora sp. nov. isolated from orchards with fruit tree decline syndrome in Ontario, Canada.</title>
        <authorList>
            <person name="Ilyukhin E."/>
            <person name="Nguyen H.D.T."/>
            <person name="Castle A.J."/>
            <person name="Ellouze W."/>
        </authorList>
    </citation>
    <scope>NUCLEOTIDE SEQUENCE [LARGE SCALE GENOMIC DNA]</scope>
    <source>
        <strain evidence="3 4">FDS-564</strain>
    </source>
</reference>
<gene>
    <name evidence="3" type="ORF">SLS53_001530</name>
</gene>
<feature type="coiled-coil region" evidence="1">
    <location>
        <begin position="222"/>
        <end position="316"/>
    </location>
</feature>
<keyword evidence="4" id="KW-1185">Reference proteome</keyword>
<name>A0AAN9UGF4_9PEZI</name>
<feature type="region of interest" description="Disordered" evidence="2">
    <location>
        <begin position="1"/>
        <end position="26"/>
    </location>
</feature>
<protein>
    <submittedName>
        <fullName evidence="3">Uncharacterized protein</fullName>
    </submittedName>
</protein>
<feature type="compositionally biased region" description="Acidic residues" evidence="2">
    <location>
        <begin position="1"/>
        <end position="11"/>
    </location>
</feature>
<proteinExistence type="predicted"/>
<comment type="caution">
    <text evidence="3">The sequence shown here is derived from an EMBL/GenBank/DDBJ whole genome shotgun (WGS) entry which is preliminary data.</text>
</comment>
<dbReference type="Proteomes" id="UP001320245">
    <property type="component" value="Unassembled WGS sequence"/>
</dbReference>
<sequence>MAIELSDDEGDGIQSPNAEIEVHEAPPQFRTVAQGPLGAISIVKNRQILEEQLQDLNDLLREVGTEQGQQRAELHAMLKKLGSKEEVRRFLRKSTKKVEADRAQLDKWMKEFSNIADVDSDKVFTLRDKLPPNSGLAWIRLFAYYTPDDISLEDLPDGYMELVRDDMRLLAKMPAPSQDASKLGEDLKSAMRVTQELERVVTRQDQTTQDFQSRLGTESSEAADIQAKLDGVSKEYDETSEELRAQQRELQHSLNGYKRRLKNPNKYYDRQTMSLFNLQEEKDTLAQEFLAMEEELRDKNARIEQLDERVEKLVQVEQDCDSALATLQETIHSLQHKSIKSRKDAQREIDRINTQARYPHGRLKQRINKQNNEILSLKGENDRIEVVLNYYSR</sequence>